<evidence type="ECO:0000256" key="4">
    <source>
        <dbReference type="PROSITE-ProRule" id="PRU10007"/>
    </source>
</evidence>
<dbReference type="InterPro" id="IPR016163">
    <property type="entry name" value="Ald_DH_C"/>
</dbReference>
<evidence type="ECO:0000256" key="5">
    <source>
        <dbReference type="RuleBase" id="RU003345"/>
    </source>
</evidence>
<dbReference type="InterPro" id="IPR015590">
    <property type="entry name" value="Aldehyde_DH_dom"/>
</dbReference>
<evidence type="ECO:0000259" key="6">
    <source>
        <dbReference type="Pfam" id="PF00171"/>
    </source>
</evidence>
<feature type="active site" evidence="4">
    <location>
        <position position="211"/>
    </location>
</feature>
<comment type="similarity">
    <text evidence="1 3 5">Belongs to the aldehyde dehydrogenase family.</text>
</comment>
<dbReference type="InterPro" id="IPR012394">
    <property type="entry name" value="Aldehyde_DH_NAD(P)"/>
</dbReference>
<sequence>MEKAIDEIITLQRKFFADGATRATAFRLDALTKLRKAVRERTDALSEALREDLNKSAGESYLTEIGLVMQELECHIRHLKRWSRSRRVSTPLTLWPSRSRIRPEPLGVALIVAPWNYPVQLLLCPLVGAISAGNCVLLKSSPLVPHVEAALRDLIAETFGPEYVAFVEGGGDVLDELLKRRFDSIFFTGGSKYGRVVMEAAAKNLTPVTLELGGKSPCIVGRSANIRLAARRIMWGKLLAAGQTCVAPDYLLVHRDLKEGLCREMKHAVGEFFGDYPLRSPAYPRIVSERATARLAGMIGASGRVLWGGEFDVRQRYVAPTLIDDPDDDSPAMTEEIFGPLLPVKTFRHIDEAIGYVNRRDKPLALYYFGDRREAERVLDRTSSGGACVNDTIVHLANGRLPFGGVGESGFGKYHGRSSFDLFSHMRPVVRSSRLIDLPLKYAPYRRLKLYRKLFR</sequence>
<dbReference type="EMBL" id="CP102294">
    <property type="protein sequence ID" value="UWN56334.1"/>
    <property type="molecule type" value="Genomic_DNA"/>
</dbReference>
<dbReference type="Gene3D" id="3.40.605.10">
    <property type="entry name" value="Aldehyde Dehydrogenase, Chain A, domain 1"/>
    <property type="match status" value="1"/>
</dbReference>
<organism evidence="7 8">
    <name type="scientific">Alistipes ihumii AP11</name>
    <dbReference type="NCBI Taxonomy" id="1211813"/>
    <lineage>
        <taxon>Bacteria</taxon>
        <taxon>Pseudomonadati</taxon>
        <taxon>Bacteroidota</taxon>
        <taxon>Bacteroidia</taxon>
        <taxon>Bacteroidales</taxon>
        <taxon>Rikenellaceae</taxon>
        <taxon>Alistipes</taxon>
    </lineage>
</organism>
<evidence type="ECO:0000313" key="8">
    <source>
        <dbReference type="Proteomes" id="UP001059295"/>
    </source>
</evidence>
<evidence type="ECO:0000256" key="3">
    <source>
        <dbReference type="PIRNR" id="PIRNR036492"/>
    </source>
</evidence>
<dbReference type="InterPro" id="IPR016160">
    <property type="entry name" value="Ald_DH_CS_CYS"/>
</dbReference>
<dbReference type="CDD" id="cd07136">
    <property type="entry name" value="ALDH_YwdH-P39616"/>
    <property type="match status" value="1"/>
</dbReference>
<gene>
    <name evidence="7" type="ORF">NQ491_06575</name>
</gene>
<dbReference type="PANTHER" id="PTHR43570">
    <property type="entry name" value="ALDEHYDE DEHYDROGENASE"/>
    <property type="match status" value="1"/>
</dbReference>
<keyword evidence="2 3" id="KW-0560">Oxidoreductase</keyword>
<dbReference type="GeneID" id="82891383"/>
<evidence type="ECO:0000256" key="1">
    <source>
        <dbReference type="ARBA" id="ARBA00009986"/>
    </source>
</evidence>
<dbReference type="InterPro" id="IPR016162">
    <property type="entry name" value="Ald_DH_N"/>
</dbReference>
<dbReference type="PROSITE" id="PS00070">
    <property type="entry name" value="ALDEHYDE_DEHYDR_CYS"/>
    <property type="match status" value="1"/>
</dbReference>
<dbReference type="InterPro" id="IPR016161">
    <property type="entry name" value="Ald_DH/histidinol_DH"/>
</dbReference>
<feature type="domain" description="Aldehyde dehydrogenase" evidence="6">
    <location>
        <begin position="3"/>
        <end position="427"/>
    </location>
</feature>
<proteinExistence type="inferred from homology"/>
<dbReference type="PROSITE" id="PS00687">
    <property type="entry name" value="ALDEHYDE_DEHYDR_GLU"/>
    <property type="match status" value="1"/>
</dbReference>
<dbReference type="SUPFAM" id="SSF53720">
    <property type="entry name" value="ALDH-like"/>
    <property type="match status" value="1"/>
</dbReference>
<dbReference type="Pfam" id="PF00171">
    <property type="entry name" value="Aldedh"/>
    <property type="match status" value="1"/>
</dbReference>
<dbReference type="InterPro" id="IPR029510">
    <property type="entry name" value="Ald_DH_CS_GLU"/>
</dbReference>
<name>A0ABY5UXX0_9BACT</name>
<protein>
    <recommendedName>
        <fullName evidence="3">Aldehyde dehydrogenase</fullName>
    </recommendedName>
</protein>
<dbReference type="PIRSF" id="PIRSF036492">
    <property type="entry name" value="ALDH"/>
    <property type="match status" value="1"/>
</dbReference>
<dbReference type="Gene3D" id="3.40.309.10">
    <property type="entry name" value="Aldehyde Dehydrogenase, Chain A, domain 2"/>
    <property type="match status" value="1"/>
</dbReference>
<reference evidence="7" key="1">
    <citation type="journal article" date="2022" name="Cell">
        <title>Design, construction, and in vivo augmentation of a complex gut microbiome.</title>
        <authorList>
            <person name="Cheng A.G."/>
            <person name="Ho P.Y."/>
            <person name="Aranda-Diaz A."/>
            <person name="Jain S."/>
            <person name="Yu F.B."/>
            <person name="Meng X."/>
            <person name="Wang M."/>
            <person name="Iakiviak M."/>
            <person name="Nagashima K."/>
            <person name="Zhao A."/>
            <person name="Murugkar P."/>
            <person name="Patil A."/>
            <person name="Atabakhsh K."/>
            <person name="Weakley A."/>
            <person name="Yan J."/>
            <person name="Brumbaugh A.R."/>
            <person name="Higginbottom S."/>
            <person name="Dimas A."/>
            <person name="Shiver A.L."/>
            <person name="Deutschbauer A."/>
            <person name="Neff N."/>
            <person name="Sonnenburg J.L."/>
            <person name="Huang K.C."/>
            <person name="Fischbach M.A."/>
        </authorList>
    </citation>
    <scope>NUCLEOTIDE SEQUENCE</scope>
    <source>
        <strain evidence="7">AP11</strain>
    </source>
</reference>
<evidence type="ECO:0000313" key="7">
    <source>
        <dbReference type="EMBL" id="UWN56334.1"/>
    </source>
</evidence>
<dbReference type="PANTHER" id="PTHR43570:SF16">
    <property type="entry name" value="ALDEHYDE DEHYDROGENASE TYPE III, ISOFORM Q"/>
    <property type="match status" value="1"/>
</dbReference>
<accession>A0ABY5UXX0</accession>
<keyword evidence="8" id="KW-1185">Reference proteome</keyword>
<dbReference type="RefSeq" id="WP_019246124.1">
    <property type="nucleotide sequence ID" value="NZ_CAPH01000013.1"/>
</dbReference>
<dbReference type="Proteomes" id="UP001059295">
    <property type="component" value="Chromosome"/>
</dbReference>
<evidence type="ECO:0000256" key="2">
    <source>
        <dbReference type="ARBA" id="ARBA00023002"/>
    </source>
</evidence>